<dbReference type="EMBL" id="JBHUKS010000026">
    <property type="protein sequence ID" value="MFD2472182.1"/>
    <property type="molecule type" value="Genomic_DNA"/>
</dbReference>
<dbReference type="PROSITE" id="PS50987">
    <property type="entry name" value="HTH_ARSR_2"/>
    <property type="match status" value="1"/>
</dbReference>
<dbReference type="InterPro" id="IPR011991">
    <property type="entry name" value="ArsR-like_HTH"/>
</dbReference>
<feature type="domain" description="HTH arsR-type" evidence="1">
    <location>
        <begin position="3"/>
        <end position="97"/>
    </location>
</feature>
<gene>
    <name evidence="2" type="ORF">ACFSVL_32630</name>
</gene>
<dbReference type="PRINTS" id="PR00778">
    <property type="entry name" value="HTHARSR"/>
</dbReference>
<dbReference type="CDD" id="cd00090">
    <property type="entry name" value="HTH_ARSR"/>
    <property type="match status" value="1"/>
</dbReference>
<dbReference type="Pfam" id="PF01022">
    <property type="entry name" value="HTH_5"/>
    <property type="match status" value="1"/>
</dbReference>
<dbReference type="InterPro" id="IPR001845">
    <property type="entry name" value="HTH_ArsR_DNA-bd_dom"/>
</dbReference>
<comment type="caution">
    <text evidence="2">The sequence shown here is derived from an EMBL/GenBank/DDBJ whole genome shotgun (WGS) entry which is preliminary data.</text>
</comment>
<evidence type="ECO:0000259" key="1">
    <source>
        <dbReference type="PROSITE" id="PS50987"/>
    </source>
</evidence>
<dbReference type="SUPFAM" id="SSF46785">
    <property type="entry name" value="Winged helix' DNA-binding domain"/>
    <property type="match status" value="1"/>
</dbReference>
<protein>
    <submittedName>
        <fullName evidence="2">ArsR/SmtB family transcription factor</fullName>
    </submittedName>
</protein>
<name>A0ABW5HGD2_9PSEU</name>
<dbReference type="SMART" id="SM00418">
    <property type="entry name" value="HTH_ARSR"/>
    <property type="match status" value="1"/>
</dbReference>
<dbReference type="InterPro" id="IPR052543">
    <property type="entry name" value="HTH_Metal-responsive_Reg"/>
</dbReference>
<dbReference type="PANTHER" id="PTHR39168">
    <property type="entry name" value="TRANSCRIPTIONAL REGULATOR-RELATED"/>
    <property type="match status" value="1"/>
</dbReference>
<dbReference type="RefSeq" id="WP_378309641.1">
    <property type="nucleotide sequence ID" value="NZ_JBHUKS010000026.1"/>
</dbReference>
<sequence>MLISETREAALARLGRALADPTRCRILVALLDGVSYPAQLASRLELSRSNVSNHLACLRGCGLVIATYEGRQVRYAIADPHLARALSELTQVVLAVAPTEACVEETAR</sequence>
<dbReference type="NCBIfam" id="NF033788">
    <property type="entry name" value="HTH_metalloreg"/>
    <property type="match status" value="1"/>
</dbReference>
<accession>A0ABW5HGD2</accession>
<proteinExistence type="predicted"/>
<dbReference type="InterPro" id="IPR036390">
    <property type="entry name" value="WH_DNA-bd_sf"/>
</dbReference>
<organism evidence="2 3">
    <name type="scientific">Amycolatopsis silviterrae</name>
    <dbReference type="NCBI Taxonomy" id="1656914"/>
    <lineage>
        <taxon>Bacteria</taxon>
        <taxon>Bacillati</taxon>
        <taxon>Actinomycetota</taxon>
        <taxon>Actinomycetes</taxon>
        <taxon>Pseudonocardiales</taxon>
        <taxon>Pseudonocardiaceae</taxon>
        <taxon>Amycolatopsis</taxon>
    </lineage>
</organism>
<reference evidence="3" key="1">
    <citation type="journal article" date="2019" name="Int. J. Syst. Evol. Microbiol.">
        <title>The Global Catalogue of Microorganisms (GCM) 10K type strain sequencing project: providing services to taxonomists for standard genome sequencing and annotation.</title>
        <authorList>
            <consortium name="The Broad Institute Genomics Platform"/>
            <consortium name="The Broad Institute Genome Sequencing Center for Infectious Disease"/>
            <person name="Wu L."/>
            <person name="Ma J."/>
        </authorList>
    </citation>
    <scope>NUCLEOTIDE SEQUENCE [LARGE SCALE GENOMIC DNA]</scope>
    <source>
        <strain evidence="3">CGMCC 4.7641</strain>
    </source>
</reference>
<dbReference type="InterPro" id="IPR036388">
    <property type="entry name" value="WH-like_DNA-bd_sf"/>
</dbReference>
<evidence type="ECO:0000313" key="3">
    <source>
        <dbReference type="Proteomes" id="UP001597483"/>
    </source>
</evidence>
<dbReference type="Gene3D" id="1.10.10.10">
    <property type="entry name" value="Winged helix-like DNA-binding domain superfamily/Winged helix DNA-binding domain"/>
    <property type="match status" value="1"/>
</dbReference>
<evidence type="ECO:0000313" key="2">
    <source>
        <dbReference type="EMBL" id="MFD2472182.1"/>
    </source>
</evidence>
<dbReference type="Proteomes" id="UP001597483">
    <property type="component" value="Unassembled WGS sequence"/>
</dbReference>
<dbReference type="PANTHER" id="PTHR39168:SF2">
    <property type="entry name" value="HTH-TYPE TRANSCRIPTIONAL REGULATOR CMTR"/>
    <property type="match status" value="1"/>
</dbReference>
<keyword evidence="3" id="KW-1185">Reference proteome</keyword>